<protein>
    <submittedName>
        <fullName evidence="2">DUF4271 domain-containing protein</fullName>
    </submittedName>
</protein>
<dbReference type="RefSeq" id="WP_208058475.1">
    <property type="nucleotide sequence ID" value="NZ_JAGDYP010000003.1"/>
</dbReference>
<evidence type="ECO:0000313" key="2">
    <source>
        <dbReference type="EMBL" id="MBO1883894.1"/>
    </source>
</evidence>
<dbReference type="EMBL" id="JAGDYP010000003">
    <property type="protein sequence ID" value="MBO1883894.1"/>
    <property type="molecule type" value="Genomic_DNA"/>
</dbReference>
<reference evidence="2 3" key="1">
    <citation type="submission" date="2021-03" db="EMBL/GenBank/DDBJ databases">
        <title>Isolation and description of Capnocytophaga bilenii sp. nov., a novel Capnocytophaga species, isolated from a gingivitis subject.</title>
        <authorList>
            <person name="Antezack A."/>
            <person name="Monnet-Corti V."/>
            <person name="La Scola B."/>
        </authorList>
    </citation>
    <scope>NUCLEOTIDE SEQUENCE [LARGE SCALE GENOMIC DNA]</scope>
    <source>
        <strain evidence="2 3">Marseille-Q4570</strain>
    </source>
</reference>
<feature type="transmembrane region" description="Helical" evidence="1">
    <location>
        <begin position="61"/>
        <end position="82"/>
    </location>
</feature>
<gene>
    <name evidence="2" type="ORF">J4N46_05580</name>
</gene>
<organism evidence="2 3">
    <name type="scientific">Capnocytophaga bilenii</name>
    <dbReference type="NCBI Taxonomy" id="2819369"/>
    <lineage>
        <taxon>Bacteria</taxon>
        <taxon>Pseudomonadati</taxon>
        <taxon>Bacteroidota</taxon>
        <taxon>Flavobacteriia</taxon>
        <taxon>Flavobacteriales</taxon>
        <taxon>Flavobacteriaceae</taxon>
        <taxon>Capnocytophaga</taxon>
    </lineage>
</organism>
<keyword evidence="3" id="KW-1185">Reference proteome</keyword>
<feature type="transmembrane region" description="Helical" evidence="1">
    <location>
        <begin position="13"/>
        <end position="32"/>
    </location>
</feature>
<evidence type="ECO:0000256" key="1">
    <source>
        <dbReference type="SAM" id="Phobius"/>
    </source>
</evidence>
<evidence type="ECO:0000313" key="3">
    <source>
        <dbReference type="Proteomes" id="UP000681610"/>
    </source>
</evidence>
<proteinExistence type="predicted"/>
<keyword evidence="1" id="KW-0812">Transmembrane</keyword>
<comment type="caution">
    <text evidence="2">The sequence shown here is derived from an EMBL/GenBank/DDBJ whole genome shotgun (WGS) entry which is preliminary data.</text>
</comment>
<dbReference type="Pfam" id="PF14093">
    <property type="entry name" value="DUF4271"/>
    <property type="match status" value="1"/>
</dbReference>
<keyword evidence="1" id="KW-0472">Membrane</keyword>
<feature type="transmembrane region" description="Helical" evidence="1">
    <location>
        <begin position="135"/>
        <end position="156"/>
    </location>
</feature>
<feature type="transmembrane region" description="Helical" evidence="1">
    <location>
        <begin position="94"/>
        <end position="114"/>
    </location>
</feature>
<dbReference type="InterPro" id="IPR025367">
    <property type="entry name" value="DUF4271"/>
</dbReference>
<sequence length="223" mass="26558">MESIALHTSYLNWVFPAFLLVFGLVAFLRTFYPKHFADYQRLLVNNKYIVIYGKKETRGHLFTIVLYFLQCISLSLFLYIWLKSEGITQLFNQRFMYLELLVIVIIVLSIKLLFQRWISSLFELSEFSKEYIFSRISYTSYASIMMILVLFIGVYCQMINRILLYTLLLLLLIISILSWVKIINANRKEIKSYLLYFILYLCTLEIAPYVYLFYGVKTLFGNE</sequence>
<feature type="transmembrane region" description="Helical" evidence="1">
    <location>
        <begin position="162"/>
        <end position="182"/>
    </location>
</feature>
<name>A0ABS3PYB1_9FLAO</name>
<accession>A0ABS3PYB1</accession>
<keyword evidence="1" id="KW-1133">Transmembrane helix</keyword>
<feature type="transmembrane region" description="Helical" evidence="1">
    <location>
        <begin position="194"/>
        <end position="214"/>
    </location>
</feature>
<dbReference type="Proteomes" id="UP000681610">
    <property type="component" value="Unassembled WGS sequence"/>
</dbReference>